<protein>
    <recommendedName>
        <fullName evidence="2">DUF2493 domain-containing protein</fullName>
    </recommendedName>
</protein>
<evidence type="ECO:0008006" key="2">
    <source>
        <dbReference type="Google" id="ProtNLM"/>
    </source>
</evidence>
<organism evidence="1">
    <name type="scientific">marine sediment metagenome</name>
    <dbReference type="NCBI Taxonomy" id="412755"/>
    <lineage>
        <taxon>unclassified sequences</taxon>
        <taxon>metagenomes</taxon>
        <taxon>ecological metagenomes</taxon>
    </lineage>
</organism>
<sequence>MTIFFEGRVSLGFTGTRHGMTSKQIWSITKLLDKAGNDVRELHHGNAIGADAEVHSILTLKFPDVEIIKHPSTLVTQQALTPPSKVCPLCPMAPLDRNKHIVDNSDVLVAAPKGYKQEQRSGTWATIRYAWEHGHTVVIVWPNGHMEQLDGDSLRDTDYE</sequence>
<comment type="caution">
    <text evidence="1">The sequence shown here is derived from an EMBL/GenBank/DDBJ whole genome shotgun (WGS) entry which is preliminary data.</text>
</comment>
<proteinExistence type="predicted"/>
<dbReference type="SUPFAM" id="SSF102405">
    <property type="entry name" value="MCP/YpsA-like"/>
    <property type="match status" value="1"/>
</dbReference>
<evidence type="ECO:0000313" key="1">
    <source>
        <dbReference type="EMBL" id="KKM83389.1"/>
    </source>
</evidence>
<gene>
    <name evidence="1" type="ORF">LCGC14_1309850</name>
</gene>
<dbReference type="EMBL" id="LAZR01007720">
    <property type="protein sequence ID" value="KKM83389.1"/>
    <property type="molecule type" value="Genomic_DNA"/>
</dbReference>
<name>A0A0F9KMS5_9ZZZZ</name>
<dbReference type="Gene3D" id="3.40.50.450">
    <property type="match status" value="1"/>
</dbReference>
<dbReference type="AlphaFoldDB" id="A0A0F9KMS5"/>
<accession>A0A0F9KMS5</accession>
<reference evidence="1" key="1">
    <citation type="journal article" date="2015" name="Nature">
        <title>Complex archaea that bridge the gap between prokaryotes and eukaryotes.</title>
        <authorList>
            <person name="Spang A."/>
            <person name="Saw J.H."/>
            <person name="Jorgensen S.L."/>
            <person name="Zaremba-Niedzwiedzka K."/>
            <person name="Martijn J."/>
            <person name="Lind A.E."/>
            <person name="van Eijk R."/>
            <person name="Schleper C."/>
            <person name="Guy L."/>
            <person name="Ettema T.J."/>
        </authorList>
    </citation>
    <scope>NUCLEOTIDE SEQUENCE</scope>
</reference>